<evidence type="ECO:0000313" key="2">
    <source>
        <dbReference type="EMBL" id="SEP43917.1"/>
    </source>
</evidence>
<dbReference type="RefSeq" id="WP_091618836.1">
    <property type="nucleotide sequence ID" value="NZ_FOEF01000009.1"/>
</dbReference>
<reference evidence="3" key="1">
    <citation type="submission" date="2016-10" db="EMBL/GenBank/DDBJ databases">
        <authorList>
            <person name="Varghese N."/>
            <person name="Submissions S."/>
        </authorList>
    </citation>
    <scope>NUCLEOTIDE SEQUENCE [LARGE SCALE GENOMIC DNA]</scope>
    <source>
        <strain evidence="3">DSM 44993</strain>
    </source>
</reference>
<proteinExistence type="inferred from homology"/>
<comment type="similarity">
    <text evidence="1">Belongs to the phD/YefM antitoxin family.</text>
</comment>
<evidence type="ECO:0000256" key="1">
    <source>
        <dbReference type="ARBA" id="ARBA00009981"/>
    </source>
</evidence>
<keyword evidence="3" id="KW-1185">Reference proteome</keyword>
<gene>
    <name evidence="2" type="ORF">SAMN04489732_109133</name>
</gene>
<sequence>MSLHHEITQRDLRSSSGEIMDAVEHGTTFVVTRSGTPIGELVPLRRRQAVTRAQFARGSEQAPAVDLESFRAEADASVDGGVSDPYER</sequence>
<protein>
    <submittedName>
        <fullName evidence="2">Prevent-host-death family protein</fullName>
    </submittedName>
</protein>
<accession>A0A1H8XVS9</accession>
<dbReference type="NCBIfam" id="TIGR01552">
    <property type="entry name" value="phd_fam"/>
    <property type="match status" value="1"/>
</dbReference>
<evidence type="ECO:0000313" key="3">
    <source>
        <dbReference type="Proteomes" id="UP000198582"/>
    </source>
</evidence>
<name>A0A1H8XVS9_9PSEU</name>
<dbReference type="SUPFAM" id="SSF143120">
    <property type="entry name" value="YefM-like"/>
    <property type="match status" value="1"/>
</dbReference>
<dbReference type="InterPro" id="IPR036165">
    <property type="entry name" value="YefM-like_sf"/>
</dbReference>
<organism evidence="2 3">
    <name type="scientific">Amycolatopsis saalfeldensis</name>
    <dbReference type="NCBI Taxonomy" id="394193"/>
    <lineage>
        <taxon>Bacteria</taxon>
        <taxon>Bacillati</taxon>
        <taxon>Actinomycetota</taxon>
        <taxon>Actinomycetes</taxon>
        <taxon>Pseudonocardiales</taxon>
        <taxon>Pseudonocardiaceae</taxon>
        <taxon>Amycolatopsis</taxon>
    </lineage>
</organism>
<dbReference type="AlphaFoldDB" id="A0A1H8XVS9"/>
<dbReference type="OrthoDB" id="33091at2"/>
<dbReference type="EMBL" id="FOEF01000009">
    <property type="protein sequence ID" value="SEP43917.1"/>
    <property type="molecule type" value="Genomic_DNA"/>
</dbReference>
<dbReference type="STRING" id="394193.SAMN04489732_109133"/>
<dbReference type="Proteomes" id="UP000198582">
    <property type="component" value="Unassembled WGS sequence"/>
</dbReference>